<evidence type="ECO:0000313" key="2">
    <source>
        <dbReference type="EMBL" id="HIQ80794.1"/>
    </source>
</evidence>
<comment type="caution">
    <text evidence="2">The sequence shown here is derived from an EMBL/GenBank/DDBJ whole genome shotgun (WGS) entry which is preliminary data.</text>
</comment>
<protein>
    <submittedName>
        <fullName evidence="2">ACT domain-containing protein</fullName>
    </submittedName>
</protein>
<reference evidence="2" key="2">
    <citation type="journal article" date="2021" name="PeerJ">
        <title>Extensive microbial diversity within the chicken gut microbiome revealed by metagenomics and culture.</title>
        <authorList>
            <person name="Gilroy R."/>
            <person name="Ravi A."/>
            <person name="Getino M."/>
            <person name="Pursley I."/>
            <person name="Horton D.L."/>
            <person name="Alikhan N.F."/>
            <person name="Baker D."/>
            <person name="Gharbi K."/>
            <person name="Hall N."/>
            <person name="Watson M."/>
            <person name="Adriaenssens E.M."/>
            <person name="Foster-Nyarko E."/>
            <person name="Jarju S."/>
            <person name="Secka A."/>
            <person name="Antonio M."/>
            <person name="Oren A."/>
            <person name="Chaudhuri R.R."/>
            <person name="La Ragione R."/>
            <person name="Hildebrand F."/>
            <person name="Pallen M.J."/>
        </authorList>
    </citation>
    <scope>NUCLEOTIDE SEQUENCE</scope>
    <source>
        <strain evidence="2">ChiSjej1B19-3389</strain>
    </source>
</reference>
<evidence type="ECO:0000259" key="1">
    <source>
        <dbReference type="PROSITE" id="PS51671"/>
    </source>
</evidence>
<dbReference type="SUPFAM" id="SSF55021">
    <property type="entry name" value="ACT-like"/>
    <property type="match status" value="2"/>
</dbReference>
<dbReference type="Gene3D" id="3.30.2130.10">
    <property type="entry name" value="VC0802-like"/>
    <property type="match status" value="1"/>
</dbReference>
<dbReference type="InterPro" id="IPR002912">
    <property type="entry name" value="ACT_dom"/>
</dbReference>
<dbReference type="Pfam" id="PF19571">
    <property type="entry name" value="ACT_8"/>
    <property type="match status" value="1"/>
</dbReference>
<gene>
    <name evidence="2" type="ORF">IAD32_05860</name>
</gene>
<feature type="domain" description="ACT" evidence="1">
    <location>
        <begin position="71"/>
        <end position="143"/>
    </location>
</feature>
<dbReference type="CDD" id="cd04908">
    <property type="entry name" value="ACT_Bt0572_1"/>
    <property type="match status" value="1"/>
</dbReference>
<dbReference type="PANTHER" id="PTHR40099:SF1">
    <property type="entry name" value="ACETOLACTATE SYNTHASE, SMALL SUBUNIT"/>
    <property type="match status" value="1"/>
</dbReference>
<evidence type="ECO:0000313" key="3">
    <source>
        <dbReference type="Proteomes" id="UP000886787"/>
    </source>
</evidence>
<dbReference type="Proteomes" id="UP000886787">
    <property type="component" value="Unassembled WGS sequence"/>
</dbReference>
<name>A0A9D1CV37_9FIRM</name>
<dbReference type="InterPro" id="IPR045739">
    <property type="entry name" value="ACT_dom_pair"/>
</dbReference>
<dbReference type="PANTHER" id="PTHR40099">
    <property type="entry name" value="ACETOLACTATE SYNTHASE, SMALL SUBUNIT"/>
    <property type="match status" value="1"/>
</dbReference>
<dbReference type="CDD" id="cd04882">
    <property type="entry name" value="ACT_Bt0572_2"/>
    <property type="match status" value="1"/>
</dbReference>
<dbReference type="AlphaFoldDB" id="A0A9D1CV37"/>
<organism evidence="2 3">
    <name type="scientific">Candidatus Scatavimonas merdigallinarum</name>
    <dbReference type="NCBI Taxonomy" id="2840914"/>
    <lineage>
        <taxon>Bacteria</taxon>
        <taxon>Bacillati</taxon>
        <taxon>Bacillota</taxon>
        <taxon>Clostridia</taxon>
        <taxon>Eubacteriales</taxon>
        <taxon>Oscillospiraceae</taxon>
        <taxon>Oscillospiraceae incertae sedis</taxon>
        <taxon>Candidatus Scatavimonas</taxon>
    </lineage>
</organism>
<sequence>MKIQQLSIFVENKSGRLAEITEALAKSGIDIRAMSVADTSDFGILRLIVDKPQEAVAAFKEAGMTVSLTSVIAIGVHDRPGEFSKAVRILSDHGINVEYLYAFISREKGKAFVILRVDDEDKAIEILSEKGIDLLTADQIHGM</sequence>
<dbReference type="PROSITE" id="PS51671">
    <property type="entry name" value="ACT"/>
    <property type="match status" value="1"/>
</dbReference>
<reference evidence="2" key="1">
    <citation type="submission" date="2020-10" db="EMBL/GenBank/DDBJ databases">
        <authorList>
            <person name="Gilroy R."/>
        </authorList>
    </citation>
    <scope>NUCLEOTIDE SEQUENCE</scope>
    <source>
        <strain evidence="2">ChiSjej1B19-3389</strain>
    </source>
</reference>
<proteinExistence type="predicted"/>
<dbReference type="EMBL" id="DVFW01000027">
    <property type="protein sequence ID" value="HIQ80794.1"/>
    <property type="molecule type" value="Genomic_DNA"/>
</dbReference>
<dbReference type="InterPro" id="IPR045865">
    <property type="entry name" value="ACT-like_dom_sf"/>
</dbReference>
<accession>A0A9D1CV37</accession>